<evidence type="ECO:0000259" key="3">
    <source>
        <dbReference type="Pfam" id="PF20059"/>
    </source>
</evidence>
<dbReference type="Pfam" id="PF20059">
    <property type="entry name" value="DUF6458"/>
    <property type="match status" value="1"/>
</dbReference>
<dbReference type="InterPro" id="IPR045597">
    <property type="entry name" value="DUF6458"/>
</dbReference>
<keyword evidence="2" id="KW-1133">Transmembrane helix</keyword>
<reference evidence="4" key="1">
    <citation type="submission" date="2021-03" db="EMBL/GenBank/DDBJ databases">
        <authorList>
            <person name="Kanchanasin P."/>
            <person name="Saeng-In P."/>
            <person name="Phongsopitanun W."/>
            <person name="Yuki M."/>
            <person name="Kudo T."/>
            <person name="Ohkuma M."/>
            <person name="Tanasupawat S."/>
        </authorList>
    </citation>
    <scope>NUCLEOTIDE SEQUENCE</scope>
    <source>
        <strain evidence="4">GKU 128</strain>
    </source>
</reference>
<organism evidence="4 5">
    <name type="scientific">Actinomadura barringtoniae</name>
    <dbReference type="NCBI Taxonomy" id="1427535"/>
    <lineage>
        <taxon>Bacteria</taxon>
        <taxon>Bacillati</taxon>
        <taxon>Actinomycetota</taxon>
        <taxon>Actinomycetes</taxon>
        <taxon>Streptosporangiales</taxon>
        <taxon>Thermomonosporaceae</taxon>
        <taxon>Actinomadura</taxon>
    </lineage>
</organism>
<gene>
    <name evidence="4" type="ORF">J4573_18310</name>
</gene>
<dbReference type="AlphaFoldDB" id="A0A939T452"/>
<evidence type="ECO:0000313" key="4">
    <source>
        <dbReference type="EMBL" id="MBO2449063.1"/>
    </source>
</evidence>
<feature type="transmembrane region" description="Helical" evidence="2">
    <location>
        <begin position="20"/>
        <end position="41"/>
    </location>
</feature>
<sequence length="108" mass="11439">MTTEPSGYLKSTATVRPAEVTRMGLGVSVFTITLGLILKFAIKPDAMKDPVDIHVIGVILIIVGGATFALQLLMMSRMQQRGGGGPSNGIDNSGRDRLYNGDNNPPPV</sequence>
<keyword evidence="2" id="KW-0812">Transmembrane</keyword>
<keyword evidence="2" id="KW-0472">Membrane</keyword>
<proteinExistence type="predicted"/>
<comment type="caution">
    <text evidence="4">The sequence shown here is derived from an EMBL/GenBank/DDBJ whole genome shotgun (WGS) entry which is preliminary data.</text>
</comment>
<accession>A0A939T452</accession>
<protein>
    <recommendedName>
        <fullName evidence="3">DUF6458 domain-containing protein</fullName>
    </recommendedName>
</protein>
<dbReference type="RefSeq" id="WP_208256873.1">
    <property type="nucleotide sequence ID" value="NZ_JAGEOJ010000007.1"/>
</dbReference>
<feature type="transmembrane region" description="Helical" evidence="2">
    <location>
        <begin position="53"/>
        <end position="73"/>
    </location>
</feature>
<evidence type="ECO:0000313" key="5">
    <source>
        <dbReference type="Proteomes" id="UP000669179"/>
    </source>
</evidence>
<evidence type="ECO:0000256" key="2">
    <source>
        <dbReference type="SAM" id="Phobius"/>
    </source>
</evidence>
<evidence type="ECO:0000256" key="1">
    <source>
        <dbReference type="SAM" id="MobiDB-lite"/>
    </source>
</evidence>
<feature type="domain" description="DUF6458" evidence="3">
    <location>
        <begin position="23"/>
        <end position="79"/>
    </location>
</feature>
<dbReference type="EMBL" id="JAGEOJ010000007">
    <property type="protein sequence ID" value="MBO2449063.1"/>
    <property type="molecule type" value="Genomic_DNA"/>
</dbReference>
<dbReference type="Proteomes" id="UP000669179">
    <property type="component" value="Unassembled WGS sequence"/>
</dbReference>
<keyword evidence="5" id="KW-1185">Reference proteome</keyword>
<name>A0A939T452_9ACTN</name>
<feature type="region of interest" description="Disordered" evidence="1">
    <location>
        <begin position="79"/>
        <end position="108"/>
    </location>
</feature>